<feature type="domain" description="Periplasmic binding protein" evidence="4">
    <location>
        <begin position="13"/>
        <end position="268"/>
    </location>
</feature>
<evidence type="ECO:0000313" key="5">
    <source>
        <dbReference type="EMBL" id="MCK0537015.1"/>
    </source>
</evidence>
<comment type="similarity">
    <text evidence="2">Belongs to the bacterial solute-binding protein 2 family.</text>
</comment>
<dbReference type="Gene3D" id="3.40.50.2300">
    <property type="match status" value="2"/>
</dbReference>
<reference evidence="5" key="1">
    <citation type="submission" date="2022-04" db="EMBL/GenBank/DDBJ databases">
        <title>Alcanivorax sp. CY1518 draft genome sequence.</title>
        <authorList>
            <person name="Zhao G."/>
            <person name="An M."/>
        </authorList>
    </citation>
    <scope>NUCLEOTIDE SEQUENCE</scope>
    <source>
        <strain evidence="5">CY1518</strain>
    </source>
</reference>
<dbReference type="Pfam" id="PF13407">
    <property type="entry name" value="Peripla_BP_4"/>
    <property type="match status" value="1"/>
</dbReference>
<gene>
    <name evidence="5" type="ORF">MU846_04765</name>
</gene>
<protein>
    <submittedName>
        <fullName evidence="5">Sugar ABC transporter substrate-binding protein</fullName>
    </submittedName>
</protein>
<organism evidence="5 6">
    <name type="scientific">Alcanivorax quisquiliarum</name>
    <dbReference type="NCBI Taxonomy" id="2933565"/>
    <lineage>
        <taxon>Bacteria</taxon>
        <taxon>Pseudomonadati</taxon>
        <taxon>Pseudomonadota</taxon>
        <taxon>Gammaproteobacteria</taxon>
        <taxon>Oceanospirillales</taxon>
        <taxon>Alcanivoracaceae</taxon>
        <taxon>Alcanivorax</taxon>
    </lineage>
</organism>
<evidence type="ECO:0000256" key="1">
    <source>
        <dbReference type="ARBA" id="ARBA00004196"/>
    </source>
</evidence>
<dbReference type="InterPro" id="IPR025997">
    <property type="entry name" value="SBP_2_dom"/>
</dbReference>
<dbReference type="EMBL" id="JALKII010000002">
    <property type="protein sequence ID" value="MCK0537015.1"/>
    <property type="molecule type" value="Genomic_DNA"/>
</dbReference>
<dbReference type="RefSeq" id="WP_246949065.1">
    <property type="nucleotide sequence ID" value="NZ_JALKII010000002.1"/>
</dbReference>
<evidence type="ECO:0000259" key="4">
    <source>
        <dbReference type="Pfam" id="PF13407"/>
    </source>
</evidence>
<dbReference type="CDD" id="cd01536">
    <property type="entry name" value="PBP1_ABC_sugar_binding-like"/>
    <property type="match status" value="1"/>
</dbReference>
<keyword evidence="3" id="KW-0732">Signal</keyword>
<dbReference type="PANTHER" id="PTHR46847">
    <property type="entry name" value="D-ALLOSE-BINDING PERIPLASMIC PROTEIN-RELATED"/>
    <property type="match status" value="1"/>
</dbReference>
<accession>A0ABT0E5F8</accession>
<comment type="subcellular location">
    <subcellularLocation>
        <location evidence="1">Cell envelope</location>
    </subcellularLocation>
</comment>
<sequence length="304" mass="32920">MADDKPLAGKTLAFVPTSLGYDLTDGWYNMLKKELEPEGLNIIVRDPNWSTATGAQALVSLISQKPDLLMVQNPDVQSYARLLRRAEGEGIPVLQINMRSSVETTAFVGADWVGIGRAMAESAIESCGEGSGQSGKVSLVQGPLTSASSVYQMEGINAALEGREDITVVSSQAANWDPSQARAITDTVLKQHNDLCAVIDFWDGQAVGSAAAIRRQRGDNKVLLITNGGTEQTAACDNIANGTFDKYMTYNVREQSTDIAELVRKILTEDIRPGGERLDRMTAVNVIDADNLTENSCWKLSDYK</sequence>
<dbReference type="SUPFAM" id="SSF53822">
    <property type="entry name" value="Periplasmic binding protein-like I"/>
    <property type="match status" value="1"/>
</dbReference>
<evidence type="ECO:0000256" key="2">
    <source>
        <dbReference type="ARBA" id="ARBA00007639"/>
    </source>
</evidence>
<dbReference type="InterPro" id="IPR028082">
    <property type="entry name" value="Peripla_BP_I"/>
</dbReference>
<dbReference type="PANTHER" id="PTHR46847:SF1">
    <property type="entry name" value="D-ALLOSE-BINDING PERIPLASMIC PROTEIN-RELATED"/>
    <property type="match status" value="1"/>
</dbReference>
<proteinExistence type="inferred from homology"/>
<name>A0ABT0E5F8_9GAMM</name>
<comment type="caution">
    <text evidence="5">The sequence shown here is derived from an EMBL/GenBank/DDBJ whole genome shotgun (WGS) entry which is preliminary data.</text>
</comment>
<evidence type="ECO:0000313" key="6">
    <source>
        <dbReference type="Proteomes" id="UP001165524"/>
    </source>
</evidence>
<keyword evidence="6" id="KW-1185">Reference proteome</keyword>
<evidence type="ECO:0000256" key="3">
    <source>
        <dbReference type="ARBA" id="ARBA00022729"/>
    </source>
</evidence>
<dbReference type="Proteomes" id="UP001165524">
    <property type="component" value="Unassembled WGS sequence"/>
</dbReference>